<dbReference type="InterPro" id="IPR017871">
    <property type="entry name" value="ABC_transporter-like_CS"/>
</dbReference>
<dbReference type="GO" id="GO:0016887">
    <property type="term" value="F:ATP hydrolysis activity"/>
    <property type="evidence" value="ECO:0007669"/>
    <property type="project" value="EnsemblFungi"/>
</dbReference>
<evidence type="ECO:0000256" key="7">
    <source>
        <dbReference type="ARBA" id="ARBA00023136"/>
    </source>
</evidence>
<keyword evidence="13" id="KW-1185">Reference proteome</keyword>
<dbReference type="GeneID" id="34517863"/>
<evidence type="ECO:0000313" key="13">
    <source>
        <dbReference type="Proteomes" id="UP000019384"/>
    </source>
</evidence>
<reference evidence="12" key="2">
    <citation type="submission" date="2014-02" db="EMBL/GenBank/DDBJ databases">
        <title>Complete DNA sequence of /Kuraishia capsulata/ illustrates novel genomic features among budding yeasts (/Saccharomycotina/).</title>
        <authorList>
            <person name="Morales L."/>
            <person name="Noel B."/>
            <person name="Porcel B."/>
            <person name="Marcet-Houben M."/>
            <person name="Hullo M-F."/>
            <person name="Sacerdot C."/>
            <person name="Tekaia F."/>
            <person name="Leh-Louis V."/>
            <person name="Despons L."/>
            <person name="Khanna V."/>
            <person name="Aury J-M."/>
            <person name="Barbe V."/>
            <person name="Couloux A."/>
            <person name="Labadie K."/>
            <person name="Pelletier E."/>
            <person name="Souciet J-L."/>
            <person name="Boekhout T."/>
            <person name="Gabaldon T."/>
            <person name="Wincker P."/>
            <person name="Dujon B."/>
        </authorList>
    </citation>
    <scope>NUCLEOTIDE SEQUENCE</scope>
    <source>
        <strain evidence="12">CBS 1993</strain>
    </source>
</reference>
<dbReference type="GO" id="GO:0005743">
    <property type="term" value="C:mitochondrial inner membrane"/>
    <property type="evidence" value="ECO:0007669"/>
    <property type="project" value="EnsemblFungi"/>
</dbReference>
<keyword evidence="6 9" id="KW-1133">Transmembrane helix</keyword>
<feature type="transmembrane region" description="Helical" evidence="9">
    <location>
        <begin position="250"/>
        <end position="266"/>
    </location>
</feature>
<evidence type="ECO:0000256" key="2">
    <source>
        <dbReference type="ARBA" id="ARBA00005580"/>
    </source>
</evidence>
<keyword evidence="5" id="KW-0067">ATP-binding</keyword>
<dbReference type="FunFam" id="3.40.50.300:FF:000218">
    <property type="entry name" value="Multidrug ABC transporter ATP-binding protein"/>
    <property type="match status" value="1"/>
</dbReference>
<dbReference type="Gene3D" id="3.40.50.300">
    <property type="entry name" value="P-loop containing nucleotide triphosphate hydrolases"/>
    <property type="match status" value="1"/>
</dbReference>
<dbReference type="Gene3D" id="1.20.1560.10">
    <property type="entry name" value="ABC transporter type 1, transmembrane domain"/>
    <property type="match status" value="2"/>
</dbReference>
<dbReference type="OrthoDB" id="6500128at2759"/>
<evidence type="ECO:0000256" key="5">
    <source>
        <dbReference type="ARBA" id="ARBA00022840"/>
    </source>
</evidence>
<dbReference type="SMART" id="SM00382">
    <property type="entry name" value="AAA"/>
    <property type="match status" value="1"/>
</dbReference>
<evidence type="ECO:0000256" key="9">
    <source>
        <dbReference type="SAM" id="Phobius"/>
    </source>
</evidence>
<keyword evidence="7 9" id="KW-0472">Membrane</keyword>
<feature type="transmembrane region" description="Helical" evidence="9">
    <location>
        <begin position="169"/>
        <end position="191"/>
    </location>
</feature>
<keyword evidence="4" id="KW-0547">Nucleotide-binding</keyword>
<dbReference type="SUPFAM" id="SSF90123">
    <property type="entry name" value="ABC transporter transmembrane region"/>
    <property type="match status" value="1"/>
</dbReference>
<dbReference type="InterPro" id="IPR003593">
    <property type="entry name" value="AAA+_ATPase"/>
</dbReference>
<dbReference type="InterPro" id="IPR027417">
    <property type="entry name" value="P-loop_NTPase"/>
</dbReference>
<dbReference type="InterPro" id="IPR011527">
    <property type="entry name" value="ABC1_TM_dom"/>
</dbReference>
<feature type="domain" description="ABC transporter" evidence="10">
    <location>
        <begin position="447"/>
        <end position="685"/>
    </location>
</feature>
<proteinExistence type="inferred from homology"/>
<dbReference type="HOGENOM" id="CLU_000604_84_3_1"/>
<dbReference type="CDD" id="cd03249">
    <property type="entry name" value="ABC_MTABC3_MDL1_MDL2"/>
    <property type="match status" value="1"/>
</dbReference>
<feature type="region of interest" description="Disordered" evidence="8">
    <location>
        <begin position="685"/>
        <end position="708"/>
    </location>
</feature>
<dbReference type="InterPro" id="IPR003439">
    <property type="entry name" value="ABC_transporter-like_ATP-bd"/>
</dbReference>
<dbReference type="GO" id="GO:0015421">
    <property type="term" value="F:ABC-type oligopeptide transporter activity"/>
    <property type="evidence" value="ECO:0007669"/>
    <property type="project" value="EnsemblFungi"/>
</dbReference>
<feature type="transmembrane region" description="Helical" evidence="9">
    <location>
        <begin position="272"/>
        <end position="290"/>
    </location>
</feature>
<dbReference type="SUPFAM" id="SSF52540">
    <property type="entry name" value="P-loop containing nucleoside triphosphate hydrolases"/>
    <property type="match status" value="1"/>
</dbReference>
<dbReference type="Proteomes" id="UP000019384">
    <property type="component" value="Unassembled WGS sequence"/>
</dbReference>
<reference evidence="12" key="1">
    <citation type="submission" date="2013-12" db="EMBL/GenBank/DDBJ databases">
        <authorList>
            <person name="Genoscope - CEA"/>
        </authorList>
    </citation>
    <scope>NUCLEOTIDE SEQUENCE</scope>
    <source>
        <strain evidence="12">CBS 1993</strain>
    </source>
</reference>
<dbReference type="GO" id="GO:0090374">
    <property type="term" value="P:oligopeptide export from mitochondrion"/>
    <property type="evidence" value="ECO:0007669"/>
    <property type="project" value="EnsemblFungi"/>
</dbReference>
<accession>W6MG68</accession>
<dbReference type="PANTHER" id="PTHR43394">
    <property type="entry name" value="ATP-DEPENDENT PERMEASE MDL1, MITOCHONDRIAL"/>
    <property type="match status" value="1"/>
</dbReference>
<evidence type="ECO:0000259" key="10">
    <source>
        <dbReference type="PROSITE" id="PS50893"/>
    </source>
</evidence>
<dbReference type="CDD" id="cd18573">
    <property type="entry name" value="ABC_6TM_ABCB10_like"/>
    <property type="match status" value="1"/>
</dbReference>
<feature type="compositionally biased region" description="Basic and acidic residues" evidence="8">
    <location>
        <begin position="85"/>
        <end position="100"/>
    </location>
</feature>
<dbReference type="PANTHER" id="PTHR43394:SF1">
    <property type="entry name" value="ATP-BINDING CASSETTE SUB-FAMILY B MEMBER 10, MITOCHONDRIAL"/>
    <property type="match status" value="1"/>
</dbReference>
<dbReference type="EMBL" id="HG793125">
    <property type="protein sequence ID" value="CDK24458.1"/>
    <property type="molecule type" value="Genomic_DNA"/>
</dbReference>
<protein>
    <recommendedName>
        <fullName evidence="14">ABC transporter domain-containing protein</fullName>
    </recommendedName>
</protein>
<evidence type="ECO:0000256" key="4">
    <source>
        <dbReference type="ARBA" id="ARBA00022741"/>
    </source>
</evidence>
<dbReference type="GO" id="GO:0005524">
    <property type="term" value="F:ATP binding"/>
    <property type="evidence" value="ECO:0007669"/>
    <property type="project" value="UniProtKB-KW"/>
</dbReference>
<evidence type="ECO:0000256" key="1">
    <source>
        <dbReference type="ARBA" id="ARBA00004141"/>
    </source>
</evidence>
<comment type="subcellular location">
    <subcellularLocation>
        <location evidence="1">Membrane</location>
        <topology evidence="1">Multi-pass membrane protein</topology>
    </subcellularLocation>
</comment>
<dbReference type="PROSITE" id="PS50893">
    <property type="entry name" value="ABC_TRANSPORTER_2"/>
    <property type="match status" value="1"/>
</dbReference>
<evidence type="ECO:0000313" key="12">
    <source>
        <dbReference type="EMBL" id="CDK24458.1"/>
    </source>
</evidence>
<feature type="transmembrane region" description="Helical" evidence="9">
    <location>
        <begin position="122"/>
        <end position="144"/>
    </location>
</feature>
<name>W6MG68_9ASCO</name>
<gene>
    <name evidence="12" type="ORF">KUCA_T00000421001</name>
</gene>
<dbReference type="PROSITE" id="PS50929">
    <property type="entry name" value="ABC_TM1F"/>
    <property type="match status" value="1"/>
</dbReference>
<evidence type="ECO:0000256" key="3">
    <source>
        <dbReference type="ARBA" id="ARBA00022692"/>
    </source>
</evidence>
<keyword evidence="3 9" id="KW-0812">Transmembrane</keyword>
<feature type="region of interest" description="Disordered" evidence="8">
    <location>
        <begin position="77"/>
        <end position="104"/>
    </location>
</feature>
<organism evidence="12 13">
    <name type="scientific">Kuraishia capsulata CBS 1993</name>
    <dbReference type="NCBI Taxonomy" id="1382522"/>
    <lineage>
        <taxon>Eukaryota</taxon>
        <taxon>Fungi</taxon>
        <taxon>Dikarya</taxon>
        <taxon>Ascomycota</taxon>
        <taxon>Saccharomycotina</taxon>
        <taxon>Pichiomycetes</taxon>
        <taxon>Pichiales</taxon>
        <taxon>Pichiaceae</taxon>
        <taxon>Kuraishia</taxon>
    </lineage>
</organism>
<dbReference type="STRING" id="1382522.W6MG68"/>
<dbReference type="PROSITE" id="PS00211">
    <property type="entry name" value="ABC_TRANSPORTER_1"/>
    <property type="match status" value="1"/>
</dbReference>
<dbReference type="Pfam" id="PF00005">
    <property type="entry name" value="ABC_tran"/>
    <property type="match status" value="1"/>
</dbReference>
<evidence type="ECO:0008006" key="14">
    <source>
        <dbReference type="Google" id="ProtNLM"/>
    </source>
</evidence>
<dbReference type="RefSeq" id="XP_022456475.1">
    <property type="nucleotide sequence ID" value="XM_022604959.1"/>
</dbReference>
<evidence type="ECO:0000256" key="8">
    <source>
        <dbReference type="SAM" id="MobiDB-lite"/>
    </source>
</evidence>
<comment type="similarity">
    <text evidence="2">Belongs to the ABC transporter superfamily. ABCB family. Mitochondrial peptide exporter (TC 3.A.1.212) subfamily.</text>
</comment>
<sequence length="708" mass="78900">MFNIIRPGLQRSLIRLHSGCRGSLRSPMENVLSKRFVHLSHNGFGSENAKIPCMISQAHWSGKIGWEVGSLRGLRQFSSSPTRATKAEKSESGQEKDSETSSKSSFSEIMQMLKLAKPETKLMGLAMLFLCVSSTVSMLFPSIIGKVIDMTKDDSTDCIKIFNREIPLVNFYVCITITFMVGALANFGRVVTLRRVGERLMARIRLRTLKKLFYQDATFWDKQKSGDLISRLINDSTVVTRSLTQNVSDGLRAGISGLVGISMMFFISSKLTAYMCLMFPPLIFLSLVFGRRIKALSKLIQQQLGSLTRVSEEQFGFVKTIQTFNNEAHEVGKFKTEVKKLYDLSIKEGQLNGYFYGGTGFVGNIAIIALLSMGTYMVKAGELSVGDLSSFMMYTIYSGSSVFSLSNFYTELMKGVGASSRVFELTNITPLINPVTGKKINDIDGDIVFKDIHFKYPTRPHHTVFSNLNLKIKRGEHVCLVGPSGCGKSTISQLLLRFYDPLEGEILLNGHNLKDMSLSYYRRQVGIVQQEPTLFSGTILENLTYGKKDATQEEVIKACQLASCQEFIEQFADKYQTVVGSKGASLSGGQKQRVALARTLITNPKILILDEATSALDTRSEKAIQKTLIQRQQKGQTTISIAHRLSTIRMSDRIVVFNHKGEIVEQGAFKEMYADPQSELNKLLSKNEGKDSTEEELDEIEEAKKSGN</sequence>
<dbReference type="AlphaFoldDB" id="W6MG68"/>
<feature type="transmembrane region" description="Helical" evidence="9">
    <location>
        <begin position="353"/>
        <end position="371"/>
    </location>
</feature>
<feature type="domain" description="ABC transmembrane type-1" evidence="11">
    <location>
        <begin position="125"/>
        <end position="414"/>
    </location>
</feature>
<dbReference type="InterPro" id="IPR039421">
    <property type="entry name" value="Type_1_exporter"/>
</dbReference>
<dbReference type="Pfam" id="PF00664">
    <property type="entry name" value="ABC_membrane"/>
    <property type="match status" value="1"/>
</dbReference>
<dbReference type="InterPro" id="IPR036640">
    <property type="entry name" value="ABC1_TM_sf"/>
</dbReference>
<evidence type="ECO:0000256" key="6">
    <source>
        <dbReference type="ARBA" id="ARBA00022989"/>
    </source>
</evidence>
<evidence type="ECO:0000259" key="11">
    <source>
        <dbReference type="PROSITE" id="PS50929"/>
    </source>
</evidence>